<name>A0A445GU08_GLYSO</name>
<keyword evidence="2" id="KW-1185">Reference proteome</keyword>
<accession>A0A445GU08</accession>
<comment type="caution">
    <text evidence="1">The sequence shown here is derived from an EMBL/GenBank/DDBJ whole genome shotgun (WGS) entry which is preliminary data.</text>
</comment>
<protein>
    <submittedName>
        <fullName evidence="1">Uncharacterized protein</fullName>
    </submittedName>
</protein>
<evidence type="ECO:0000313" key="2">
    <source>
        <dbReference type="Proteomes" id="UP000289340"/>
    </source>
</evidence>
<dbReference type="Proteomes" id="UP000289340">
    <property type="component" value="Chromosome 15"/>
</dbReference>
<evidence type="ECO:0000313" key="1">
    <source>
        <dbReference type="EMBL" id="RZB64714.1"/>
    </source>
</evidence>
<dbReference type="PANTHER" id="PTHR33484">
    <property type="entry name" value="BNAC07G33360D PROTEIN"/>
    <property type="match status" value="1"/>
</dbReference>
<sequence>MAPTPADLRKIGAEGFALIDMFYGPPRRNSANYAYIPWAKRRTVIAGSTPPPEFLLGPPQSAIKGDLLNLFLGSNLLTESLTFGSLNLSSNKPKTQVATTLIKSVPTTPTFMAPPQADLWKIGAEGFALIDKFYGPSRGNSANDAFHGPRGEHCWVVYNVSNDVMEESAVDP</sequence>
<dbReference type="EMBL" id="QZWG01000015">
    <property type="protein sequence ID" value="RZB64714.1"/>
    <property type="molecule type" value="Genomic_DNA"/>
</dbReference>
<dbReference type="AlphaFoldDB" id="A0A445GU08"/>
<reference evidence="1 2" key="1">
    <citation type="submission" date="2018-09" db="EMBL/GenBank/DDBJ databases">
        <title>A high-quality reference genome of wild soybean provides a powerful tool to mine soybean genomes.</title>
        <authorList>
            <person name="Xie M."/>
            <person name="Chung C.Y.L."/>
            <person name="Li M.-W."/>
            <person name="Wong F.-L."/>
            <person name="Chan T.-F."/>
            <person name="Lam H.-M."/>
        </authorList>
    </citation>
    <scope>NUCLEOTIDE SEQUENCE [LARGE SCALE GENOMIC DNA]</scope>
    <source>
        <strain evidence="2">cv. W05</strain>
        <tissue evidence="1">Hypocotyl of etiolated seedlings</tissue>
    </source>
</reference>
<proteinExistence type="predicted"/>
<dbReference type="PANTHER" id="PTHR33484:SF12">
    <property type="entry name" value="AP2_ERF DOMAIN-CONTAINING PROTEIN"/>
    <property type="match status" value="1"/>
</dbReference>
<gene>
    <name evidence="1" type="ORF">D0Y65_040981</name>
</gene>
<organism evidence="1 2">
    <name type="scientific">Glycine soja</name>
    <name type="common">Wild soybean</name>
    <dbReference type="NCBI Taxonomy" id="3848"/>
    <lineage>
        <taxon>Eukaryota</taxon>
        <taxon>Viridiplantae</taxon>
        <taxon>Streptophyta</taxon>
        <taxon>Embryophyta</taxon>
        <taxon>Tracheophyta</taxon>
        <taxon>Spermatophyta</taxon>
        <taxon>Magnoliopsida</taxon>
        <taxon>eudicotyledons</taxon>
        <taxon>Gunneridae</taxon>
        <taxon>Pentapetalae</taxon>
        <taxon>rosids</taxon>
        <taxon>fabids</taxon>
        <taxon>Fabales</taxon>
        <taxon>Fabaceae</taxon>
        <taxon>Papilionoideae</taxon>
        <taxon>50 kb inversion clade</taxon>
        <taxon>NPAAA clade</taxon>
        <taxon>indigoferoid/millettioid clade</taxon>
        <taxon>Phaseoleae</taxon>
        <taxon>Glycine</taxon>
        <taxon>Glycine subgen. Soja</taxon>
    </lineage>
</organism>